<evidence type="ECO:0000256" key="2">
    <source>
        <dbReference type="ARBA" id="ARBA00023015"/>
    </source>
</evidence>
<proteinExistence type="inferred from homology"/>
<organism evidence="6 7">
    <name type="scientific">Halopseudomonas oceani</name>
    <dbReference type="NCBI Taxonomy" id="1708783"/>
    <lineage>
        <taxon>Bacteria</taxon>
        <taxon>Pseudomonadati</taxon>
        <taxon>Pseudomonadota</taxon>
        <taxon>Gammaproteobacteria</taxon>
        <taxon>Pseudomonadales</taxon>
        <taxon>Pseudomonadaceae</taxon>
        <taxon>Halopseudomonas</taxon>
    </lineage>
</organism>
<gene>
    <name evidence="6" type="ORF">C1949_07150</name>
</gene>
<name>A0A2P4EWN8_9GAMM</name>
<dbReference type="OrthoDB" id="6555293at2"/>
<evidence type="ECO:0000256" key="3">
    <source>
        <dbReference type="ARBA" id="ARBA00023125"/>
    </source>
</evidence>
<dbReference type="Pfam" id="PF03466">
    <property type="entry name" value="LysR_substrate"/>
    <property type="match status" value="1"/>
</dbReference>
<dbReference type="PANTHER" id="PTHR30579">
    <property type="entry name" value="TRANSCRIPTIONAL REGULATOR"/>
    <property type="match status" value="1"/>
</dbReference>
<dbReference type="GO" id="GO:0003677">
    <property type="term" value="F:DNA binding"/>
    <property type="evidence" value="ECO:0007669"/>
    <property type="project" value="UniProtKB-KW"/>
</dbReference>
<evidence type="ECO:0000313" key="6">
    <source>
        <dbReference type="EMBL" id="POB04390.1"/>
    </source>
</evidence>
<evidence type="ECO:0000256" key="4">
    <source>
        <dbReference type="ARBA" id="ARBA00023163"/>
    </source>
</evidence>
<dbReference type="InterPro" id="IPR036388">
    <property type="entry name" value="WH-like_DNA-bd_sf"/>
</dbReference>
<evidence type="ECO:0000256" key="1">
    <source>
        <dbReference type="ARBA" id="ARBA00009437"/>
    </source>
</evidence>
<protein>
    <submittedName>
        <fullName evidence="6">LysR family transcriptional regulator</fullName>
    </submittedName>
</protein>
<accession>A0A2P4EWN8</accession>
<evidence type="ECO:0000259" key="5">
    <source>
        <dbReference type="PROSITE" id="PS50931"/>
    </source>
</evidence>
<dbReference type="InterPro" id="IPR036390">
    <property type="entry name" value="WH_DNA-bd_sf"/>
</dbReference>
<comment type="similarity">
    <text evidence="1">Belongs to the LysR transcriptional regulatory family.</text>
</comment>
<keyword evidence="7" id="KW-1185">Reference proteome</keyword>
<dbReference type="AlphaFoldDB" id="A0A2P4EWN8"/>
<dbReference type="EMBL" id="PPSK01000005">
    <property type="protein sequence ID" value="POB04390.1"/>
    <property type="molecule type" value="Genomic_DNA"/>
</dbReference>
<dbReference type="GO" id="GO:0003700">
    <property type="term" value="F:DNA-binding transcription factor activity"/>
    <property type="evidence" value="ECO:0007669"/>
    <property type="project" value="InterPro"/>
</dbReference>
<sequence>MSLVRHIDLVLLRAFVAVAQTGSISAAAGQLHLTQGAISQQVKRLEAFFACKLLERDSRGAQLTAQGVEFLPKARRLLDLNDSLCASMTGATITEILRIGIPYDMAGAYLAPVLKAFSQAYPHVEVIVVSGSSVDLMSDFAKGLIDLIIRQCPEAESTEERLALAPLVWLASAEDVFSQRPLPLCFVTPTCAFRPVVFSRLAEADIGWRVIFENASVDTTLATVQSGLALTPWLRPLVPDGFRVLGEDAGLPSLPDFAIELHVPQHASEGAQGMATLIRQHISGVYG</sequence>
<dbReference type="Gene3D" id="3.40.190.10">
    <property type="entry name" value="Periplasmic binding protein-like II"/>
    <property type="match status" value="2"/>
</dbReference>
<feature type="domain" description="HTH lysR-type" evidence="5">
    <location>
        <begin position="7"/>
        <end position="64"/>
    </location>
</feature>
<dbReference type="Pfam" id="PF00126">
    <property type="entry name" value="HTH_1"/>
    <property type="match status" value="1"/>
</dbReference>
<dbReference type="InterPro" id="IPR005119">
    <property type="entry name" value="LysR_subst-bd"/>
</dbReference>
<keyword evidence="4" id="KW-0804">Transcription</keyword>
<dbReference type="PRINTS" id="PR00039">
    <property type="entry name" value="HTHLYSR"/>
</dbReference>
<dbReference type="FunFam" id="1.10.10.10:FF:000001">
    <property type="entry name" value="LysR family transcriptional regulator"/>
    <property type="match status" value="1"/>
</dbReference>
<dbReference type="PROSITE" id="PS50931">
    <property type="entry name" value="HTH_LYSR"/>
    <property type="match status" value="1"/>
</dbReference>
<reference evidence="6 7" key="1">
    <citation type="submission" date="2018-01" db="EMBL/GenBank/DDBJ databases">
        <title>Draft genome of the type strain Pseudomonas oceani DSM 100277 isolated from the deep water in Okinawa trough, northwestern Pacific Ocean.</title>
        <authorList>
            <person name="Gomila M."/>
            <person name="Mulet M."/>
            <person name="Garcia-Valdes E."/>
            <person name="Lalucat J."/>
        </authorList>
    </citation>
    <scope>NUCLEOTIDE SEQUENCE [LARGE SCALE GENOMIC DNA]</scope>
    <source>
        <strain evidence="6 7">DSM 100277</strain>
    </source>
</reference>
<comment type="caution">
    <text evidence="6">The sequence shown here is derived from an EMBL/GenBank/DDBJ whole genome shotgun (WGS) entry which is preliminary data.</text>
</comment>
<dbReference type="Proteomes" id="UP000243451">
    <property type="component" value="Unassembled WGS sequence"/>
</dbReference>
<dbReference type="RefSeq" id="WP_104737990.1">
    <property type="nucleotide sequence ID" value="NZ_BMHR01000001.1"/>
</dbReference>
<keyword evidence="3" id="KW-0238">DNA-binding</keyword>
<dbReference type="SUPFAM" id="SSF46785">
    <property type="entry name" value="Winged helix' DNA-binding domain"/>
    <property type="match status" value="1"/>
</dbReference>
<evidence type="ECO:0000313" key="7">
    <source>
        <dbReference type="Proteomes" id="UP000243451"/>
    </source>
</evidence>
<dbReference type="InterPro" id="IPR000847">
    <property type="entry name" value="LysR_HTH_N"/>
</dbReference>
<dbReference type="SUPFAM" id="SSF53850">
    <property type="entry name" value="Periplasmic binding protein-like II"/>
    <property type="match status" value="1"/>
</dbReference>
<keyword evidence="2" id="KW-0805">Transcription regulation</keyword>
<dbReference type="Gene3D" id="1.10.10.10">
    <property type="entry name" value="Winged helix-like DNA-binding domain superfamily/Winged helix DNA-binding domain"/>
    <property type="match status" value="1"/>
</dbReference>
<dbReference type="InterPro" id="IPR050176">
    <property type="entry name" value="LTTR"/>
</dbReference>
<dbReference type="PANTHER" id="PTHR30579:SF7">
    <property type="entry name" value="HTH-TYPE TRANSCRIPTIONAL REGULATOR LRHA-RELATED"/>
    <property type="match status" value="1"/>
</dbReference>